<comment type="caution">
    <text evidence="3">The sequence shown here is derived from an EMBL/GenBank/DDBJ whole genome shotgun (WGS) entry which is preliminary data.</text>
</comment>
<feature type="chain" id="PRO_5003837337" description="Secreted protein" evidence="2">
    <location>
        <begin position="28"/>
        <end position="160"/>
    </location>
</feature>
<keyword evidence="2" id="KW-0732">Signal</keyword>
<proteinExistence type="predicted"/>
<evidence type="ECO:0008006" key="5">
    <source>
        <dbReference type="Google" id="ProtNLM"/>
    </source>
</evidence>
<accession>K0SNU3</accession>
<feature type="region of interest" description="Disordered" evidence="1">
    <location>
        <begin position="137"/>
        <end position="160"/>
    </location>
</feature>
<dbReference type="EMBL" id="AGNL01014617">
    <property type="protein sequence ID" value="EJK66629.1"/>
    <property type="molecule type" value="Genomic_DNA"/>
</dbReference>
<reference evidence="3 4" key="1">
    <citation type="journal article" date="2012" name="Genome Biol.">
        <title>Genome and low-iron response of an oceanic diatom adapted to chronic iron limitation.</title>
        <authorList>
            <person name="Lommer M."/>
            <person name="Specht M."/>
            <person name="Roy A.S."/>
            <person name="Kraemer L."/>
            <person name="Andreson R."/>
            <person name="Gutowska M.A."/>
            <person name="Wolf J."/>
            <person name="Bergner S.V."/>
            <person name="Schilhabel M.B."/>
            <person name="Klostermeier U.C."/>
            <person name="Beiko R.G."/>
            <person name="Rosenstiel P."/>
            <person name="Hippler M."/>
            <person name="Laroche J."/>
        </authorList>
    </citation>
    <scope>NUCLEOTIDE SEQUENCE [LARGE SCALE GENOMIC DNA]</scope>
    <source>
        <strain evidence="3 4">CCMP1005</strain>
    </source>
</reference>
<name>K0SNU3_THAOC</name>
<gene>
    <name evidence="3" type="ORF">THAOC_12442</name>
</gene>
<dbReference type="Proteomes" id="UP000266841">
    <property type="component" value="Unassembled WGS sequence"/>
</dbReference>
<feature type="signal peptide" evidence="2">
    <location>
        <begin position="1"/>
        <end position="27"/>
    </location>
</feature>
<organism evidence="3 4">
    <name type="scientific">Thalassiosira oceanica</name>
    <name type="common">Marine diatom</name>
    <dbReference type="NCBI Taxonomy" id="159749"/>
    <lineage>
        <taxon>Eukaryota</taxon>
        <taxon>Sar</taxon>
        <taxon>Stramenopiles</taxon>
        <taxon>Ochrophyta</taxon>
        <taxon>Bacillariophyta</taxon>
        <taxon>Coscinodiscophyceae</taxon>
        <taxon>Thalassiosirophycidae</taxon>
        <taxon>Thalassiosirales</taxon>
        <taxon>Thalassiosiraceae</taxon>
        <taxon>Thalassiosira</taxon>
    </lineage>
</organism>
<sequence>MRHAAGTPSKPSLCPFIVALALLRVCGLSPSTPSSKKPGHLSAAGPYALIGAQSKSTGSQDSRQKLSLRRTPLISKFLPWENSAMANSCTHHRIIARARPATANQGRKAADNVTSNGNRCLLKLNVVSNIELSLCSSSTSPSSVIGGPSSTPPSDLSSLY</sequence>
<evidence type="ECO:0000256" key="1">
    <source>
        <dbReference type="SAM" id="MobiDB-lite"/>
    </source>
</evidence>
<dbReference type="AlphaFoldDB" id="K0SNU3"/>
<keyword evidence="4" id="KW-1185">Reference proteome</keyword>
<evidence type="ECO:0000256" key="2">
    <source>
        <dbReference type="SAM" id="SignalP"/>
    </source>
</evidence>
<evidence type="ECO:0000313" key="4">
    <source>
        <dbReference type="Proteomes" id="UP000266841"/>
    </source>
</evidence>
<evidence type="ECO:0000313" key="3">
    <source>
        <dbReference type="EMBL" id="EJK66629.1"/>
    </source>
</evidence>
<protein>
    <recommendedName>
        <fullName evidence="5">Secreted protein</fullName>
    </recommendedName>
</protein>